<protein>
    <submittedName>
        <fullName evidence="2">Uncharacterized protein</fullName>
    </submittedName>
</protein>
<evidence type="ECO:0000313" key="3">
    <source>
        <dbReference type="Proteomes" id="UP000800093"/>
    </source>
</evidence>
<dbReference type="Proteomes" id="UP000800093">
    <property type="component" value="Unassembled WGS sequence"/>
</dbReference>
<name>A0A9P4N7A7_9PLEO</name>
<keyword evidence="3" id="KW-1185">Reference proteome</keyword>
<feature type="region of interest" description="Disordered" evidence="1">
    <location>
        <begin position="160"/>
        <end position="180"/>
    </location>
</feature>
<organism evidence="2 3">
    <name type="scientific">Lojkania enalia</name>
    <dbReference type="NCBI Taxonomy" id="147567"/>
    <lineage>
        <taxon>Eukaryota</taxon>
        <taxon>Fungi</taxon>
        <taxon>Dikarya</taxon>
        <taxon>Ascomycota</taxon>
        <taxon>Pezizomycotina</taxon>
        <taxon>Dothideomycetes</taxon>
        <taxon>Pleosporomycetidae</taxon>
        <taxon>Pleosporales</taxon>
        <taxon>Pleosporales incertae sedis</taxon>
        <taxon>Lojkania</taxon>
    </lineage>
</organism>
<reference evidence="3" key="1">
    <citation type="journal article" date="2020" name="Stud. Mycol.">
        <title>101 Dothideomycetes genomes: A test case for predicting lifestyles and emergence of pathogens.</title>
        <authorList>
            <person name="Haridas S."/>
            <person name="Albert R."/>
            <person name="Binder M."/>
            <person name="Bloem J."/>
            <person name="LaButti K."/>
            <person name="Salamov A."/>
            <person name="Andreopoulos B."/>
            <person name="Baker S."/>
            <person name="Barry K."/>
            <person name="Bills G."/>
            <person name="Bluhm B."/>
            <person name="Cannon C."/>
            <person name="Castanera R."/>
            <person name="Culley D."/>
            <person name="Daum C."/>
            <person name="Ezra D."/>
            <person name="Gonzalez J."/>
            <person name="Henrissat B."/>
            <person name="Kuo A."/>
            <person name="Liang C."/>
            <person name="Lipzen A."/>
            <person name="Lutzoni F."/>
            <person name="Magnuson J."/>
            <person name="Mondo S."/>
            <person name="Nolan M."/>
            <person name="Ohm R."/>
            <person name="Pangilinan J."/>
            <person name="Park H.-J."/>
            <person name="Ramirez L."/>
            <person name="Alfaro M."/>
            <person name="Sun H."/>
            <person name="Tritt A."/>
            <person name="Yoshinaga Y."/>
            <person name="Zwiers L.-H."/>
            <person name="Turgeon B."/>
            <person name="Goodwin S."/>
            <person name="Spatafora J."/>
            <person name="Crous P."/>
            <person name="Grigoriev I."/>
        </authorList>
    </citation>
    <scope>NUCLEOTIDE SEQUENCE [LARGE SCALE GENOMIC DNA]</scope>
    <source>
        <strain evidence="3">CBS 304.66</strain>
    </source>
</reference>
<proteinExistence type="predicted"/>
<evidence type="ECO:0000256" key="1">
    <source>
        <dbReference type="SAM" id="MobiDB-lite"/>
    </source>
</evidence>
<evidence type="ECO:0000313" key="2">
    <source>
        <dbReference type="EMBL" id="KAF2266054.1"/>
    </source>
</evidence>
<comment type="caution">
    <text evidence="2">The sequence shown here is derived from an EMBL/GenBank/DDBJ whole genome shotgun (WGS) entry which is preliminary data.</text>
</comment>
<dbReference type="AlphaFoldDB" id="A0A9P4N7A7"/>
<accession>A0A9P4N7A7</accession>
<sequence length="180" mass="19401">MPRAHMASIGRPGESCTRNAGLPGCLIAHAPFSVEIFLLNCLHRATSPTSTLSRIGAMVGIVTPPQASTLPTNPDSGLLKSSSQPVRTWRSLCTVYQAMNISLCECSLPPPPPNIVEVIYDMNRYSCPYPFSSLLTNRDWRWLGEPSSCNHPRAMLAGSSRTRSHAAAAPLQASEPSCPL</sequence>
<gene>
    <name evidence="2" type="ORF">CC78DRAFT_615363</name>
</gene>
<dbReference type="EMBL" id="ML986601">
    <property type="protein sequence ID" value="KAF2266054.1"/>
    <property type="molecule type" value="Genomic_DNA"/>
</dbReference>